<dbReference type="GO" id="GO:0007155">
    <property type="term" value="P:cell adhesion"/>
    <property type="evidence" value="ECO:0007669"/>
    <property type="project" value="InterPro"/>
</dbReference>
<name>A0A4Y6PS72_PERCE</name>
<dbReference type="SUPFAM" id="SSF103647">
    <property type="entry name" value="TSP type-3 repeat"/>
    <property type="match status" value="3"/>
</dbReference>
<dbReference type="InterPro" id="IPR013783">
    <property type="entry name" value="Ig-like_fold"/>
</dbReference>
<dbReference type="GO" id="GO:0005509">
    <property type="term" value="F:calcium ion binding"/>
    <property type="evidence" value="ECO:0007669"/>
    <property type="project" value="InterPro"/>
</dbReference>
<feature type="region of interest" description="Disordered" evidence="3">
    <location>
        <begin position="683"/>
        <end position="812"/>
    </location>
</feature>
<dbReference type="InterPro" id="IPR029062">
    <property type="entry name" value="Class_I_gatase-like"/>
</dbReference>
<keyword evidence="5" id="KW-1185">Reference proteome</keyword>
<dbReference type="Gene3D" id="4.10.1080.10">
    <property type="entry name" value="TSP type-3 repeat"/>
    <property type="match status" value="1"/>
</dbReference>
<dbReference type="Gene3D" id="2.60.40.2810">
    <property type="match status" value="3"/>
</dbReference>
<dbReference type="OrthoDB" id="5385104at2"/>
<dbReference type="InterPro" id="IPR028974">
    <property type="entry name" value="TSP_type-3_rpt"/>
</dbReference>
<feature type="region of interest" description="Disordered" evidence="3">
    <location>
        <begin position="830"/>
        <end position="857"/>
    </location>
</feature>
<dbReference type="InterPro" id="IPR010221">
    <property type="entry name" value="VCBS_dom"/>
</dbReference>
<evidence type="ECO:0000256" key="3">
    <source>
        <dbReference type="SAM" id="MobiDB-lite"/>
    </source>
</evidence>
<dbReference type="NCBIfam" id="TIGR01965">
    <property type="entry name" value="VCBS_repeat"/>
    <property type="match status" value="1"/>
</dbReference>
<dbReference type="Pfam" id="PF05345">
    <property type="entry name" value="He_PIG"/>
    <property type="match status" value="1"/>
</dbReference>
<dbReference type="AlphaFoldDB" id="A0A4Y6PS72"/>
<dbReference type="PANTHER" id="PTHR10199:SF110">
    <property type="entry name" value="TSP C-TERMINAL DOMAIN-CONTAINING PROTEIN"/>
    <property type="match status" value="1"/>
</dbReference>
<dbReference type="Gene3D" id="2.60.40.10">
    <property type="entry name" value="Immunoglobulins"/>
    <property type="match status" value="1"/>
</dbReference>
<dbReference type="InterPro" id="IPR017897">
    <property type="entry name" value="Thrombospondin_3_rpt"/>
</dbReference>
<dbReference type="InterPro" id="IPR024038">
    <property type="entry name" value="MYXO-CTERM"/>
</dbReference>
<dbReference type="Pfam" id="PF17963">
    <property type="entry name" value="Big_9"/>
    <property type="match status" value="3"/>
</dbReference>
<accession>A0A4Y6PS72</accession>
<dbReference type="Proteomes" id="UP000315995">
    <property type="component" value="Chromosome"/>
</dbReference>
<proteinExistence type="predicted"/>
<dbReference type="NCBIfam" id="NF012211">
    <property type="entry name" value="tand_rpt_95"/>
    <property type="match status" value="3"/>
</dbReference>
<reference evidence="4 5" key="1">
    <citation type="submission" date="2019-06" db="EMBL/GenBank/DDBJ databases">
        <title>Persicimonas caeni gen. nov., sp. nov., a predatory bacterium isolated from solar saltern.</title>
        <authorList>
            <person name="Wang S."/>
        </authorList>
    </citation>
    <scope>NUCLEOTIDE SEQUENCE [LARGE SCALE GENOMIC DNA]</scope>
    <source>
        <strain evidence="4 5">YN101</strain>
    </source>
</reference>
<evidence type="ECO:0000256" key="1">
    <source>
        <dbReference type="ARBA" id="ARBA00022729"/>
    </source>
</evidence>
<dbReference type="PANTHER" id="PTHR10199">
    <property type="entry name" value="THROMBOSPONDIN"/>
    <property type="match status" value="1"/>
</dbReference>
<evidence type="ECO:0000256" key="2">
    <source>
        <dbReference type="ARBA" id="ARBA00022837"/>
    </source>
</evidence>
<organism evidence="4 5">
    <name type="scientific">Persicimonas caeni</name>
    <dbReference type="NCBI Taxonomy" id="2292766"/>
    <lineage>
        <taxon>Bacteria</taxon>
        <taxon>Deltaproteobacteria</taxon>
        <taxon>Bradymonadales</taxon>
        <taxon>Bradymonadaceae</taxon>
        <taxon>Persicimonas</taxon>
    </lineage>
</organism>
<protein>
    <submittedName>
        <fullName evidence="4">Tandem-95 repeat protein</fullName>
    </submittedName>
</protein>
<gene>
    <name evidence="4" type="ORF">FIV42_08965</name>
</gene>
<dbReference type="PROSITE" id="PS51234">
    <property type="entry name" value="TSP3"/>
    <property type="match status" value="2"/>
</dbReference>
<dbReference type="Pfam" id="PF02412">
    <property type="entry name" value="TSP_3"/>
    <property type="match status" value="4"/>
</dbReference>
<dbReference type="NCBIfam" id="TIGR03901">
    <property type="entry name" value="MYXO-CTERM"/>
    <property type="match status" value="1"/>
</dbReference>
<feature type="compositionally biased region" description="Acidic residues" evidence="3">
    <location>
        <begin position="831"/>
        <end position="856"/>
    </location>
</feature>
<keyword evidence="2" id="KW-0106">Calcium</keyword>
<dbReference type="SUPFAM" id="SSF49313">
    <property type="entry name" value="Cadherin-like"/>
    <property type="match status" value="1"/>
</dbReference>
<feature type="compositionally biased region" description="Acidic residues" evidence="3">
    <location>
        <begin position="795"/>
        <end position="812"/>
    </location>
</feature>
<evidence type="ECO:0000313" key="4">
    <source>
        <dbReference type="EMBL" id="QDG50857.1"/>
    </source>
</evidence>
<dbReference type="Gene3D" id="3.40.50.880">
    <property type="match status" value="1"/>
</dbReference>
<dbReference type="EMBL" id="CP041186">
    <property type="protein sequence ID" value="QDG50857.1"/>
    <property type="molecule type" value="Genomic_DNA"/>
</dbReference>
<dbReference type="InterPro" id="IPR015919">
    <property type="entry name" value="Cadherin-like_sf"/>
</dbReference>
<accession>A0A5B8Y4I0</accession>
<feature type="compositionally biased region" description="Acidic residues" evidence="3">
    <location>
        <begin position="704"/>
        <end position="754"/>
    </location>
</feature>
<dbReference type="SUPFAM" id="SSF52317">
    <property type="entry name" value="Class I glutamine amidotransferase-like"/>
    <property type="match status" value="1"/>
</dbReference>
<dbReference type="GO" id="GO:0016020">
    <property type="term" value="C:membrane"/>
    <property type="evidence" value="ECO:0007669"/>
    <property type="project" value="InterPro"/>
</dbReference>
<evidence type="ECO:0000313" key="5">
    <source>
        <dbReference type="Proteomes" id="UP000315995"/>
    </source>
</evidence>
<dbReference type="InterPro" id="IPR003367">
    <property type="entry name" value="Thrombospondin_3-like_rpt"/>
</dbReference>
<feature type="compositionally biased region" description="Acidic residues" evidence="3">
    <location>
        <begin position="773"/>
        <end position="783"/>
    </location>
</feature>
<dbReference type="FunFam" id="4.10.1080.10:FF:000001">
    <property type="entry name" value="Thrombospondin 3"/>
    <property type="match status" value="1"/>
</dbReference>
<keyword evidence="1" id="KW-0732">Signal</keyword>
<sequence length="951" mass="97395">MLISTRGGVRVHSTPFSEKCSMKAKILGSMGLALAGLLVTSSASAQIRVAVEKGASTDNSAPELAAQLNDDTFYDFTATVVSADQIDTSAELANYDVVILGDSGSDNDDFTQAMADALVAELRAGRIGVITAGWFDYTTRSTTVDATLDDVTPIDAAPYVYDFCNDSAVSIPAPNNHPVTAGLPTTVNFTTSYQMEYSSQPLDGTNAQSLGSCPGAPGNRVIVVGEEGSGRTVYLGLLYMARTSYNNSDLRSGDLDRLLEQAVAWVADAVDTDGDGINDPNDNCPTVANPGQADADADGLGDACDPAPVAVDDTYSVDEDTTLNVAAPGVLQNDTDADADTLTATLDAGPTNGTLTLNADGSFDYTPDADFNGTDTFTYLANDGTSDSAAATVTITIDAVNDAPVATDDTASTDEDVAASFDVVGNDSDVDGDALTVTITGAPANGTASVNGGSIDYTPAADFNGTDTLTYEVSDGNGGTDTATVTITVNPVNDAPVAVDDAATTDEELAVSIDVVGNDTDVDGDILTATISTAPANGTATVNANGGVDYTPNADFFGTDTFTYEVSDGNGGTDTATVTVTVTNINDAPVFIDPTPADASVLSVVEGDELAFTLTADDADGDTLTYAVTTAPDAASFDGATGAFSWTPTWEDAGSYTWTLDVTDGQAGDSRSITVEVSLLDADDDGLPDTWETDNGLDPTTADSDGDTIADADEVGDDLDNPIDTDADGTLDALDDDSDEDGVTDADEAGDDDLATAAVDTNGDGEPDYRDIDSDDDTVEDGSDNCRLVNNPDQTDTDADGEGDACEDDVDGDTIVDADDNCPSVANMEQTDTDADGEGDACDADDDGDTVEDDADNCPLVANTDQLDTDEDLMGDACDEDDDEDGVLDADDLCPLEAGEGEDGCPVETASGGAAEDGCGCSSTNPNSLPGNALMLVMVAGAMALVRRRRD</sequence>